<dbReference type="SUPFAM" id="SSF46565">
    <property type="entry name" value="Chaperone J-domain"/>
    <property type="match status" value="1"/>
</dbReference>
<dbReference type="VEuPathDB" id="FungiDB:PYU1_G004323"/>
<keyword evidence="9" id="KW-1185">Reference proteome</keyword>
<dbReference type="PROSITE" id="PS50076">
    <property type="entry name" value="DNAJ_2"/>
    <property type="match status" value="1"/>
</dbReference>
<evidence type="ECO:0000313" key="8">
    <source>
        <dbReference type="EnsemblProtists" id="PYU1_T004333"/>
    </source>
</evidence>
<keyword evidence="5" id="KW-0539">Nucleus</keyword>
<feature type="compositionally biased region" description="Basic and acidic residues" evidence="6">
    <location>
        <begin position="113"/>
        <end position="146"/>
    </location>
</feature>
<dbReference type="EMBL" id="GL376567">
    <property type="status" value="NOT_ANNOTATED_CDS"/>
    <property type="molecule type" value="Genomic_DNA"/>
</dbReference>
<dbReference type="GO" id="GO:0000390">
    <property type="term" value="P:spliceosomal complex disassembly"/>
    <property type="evidence" value="ECO:0007669"/>
    <property type="project" value="TreeGrafter"/>
</dbReference>
<evidence type="ECO:0000256" key="2">
    <source>
        <dbReference type="ARBA" id="ARBA00004496"/>
    </source>
</evidence>
<dbReference type="AlphaFoldDB" id="K3WH91"/>
<dbReference type="eggNOG" id="KOG0691">
    <property type="taxonomic scope" value="Eukaryota"/>
</dbReference>
<dbReference type="InterPro" id="IPR012677">
    <property type="entry name" value="Nucleotide-bd_a/b_plait_sf"/>
</dbReference>
<reference evidence="9" key="1">
    <citation type="journal article" date="2010" name="Genome Biol.">
        <title>Genome sequence of the necrotrophic plant pathogen Pythium ultimum reveals original pathogenicity mechanisms and effector repertoire.</title>
        <authorList>
            <person name="Levesque C.A."/>
            <person name="Brouwer H."/>
            <person name="Cano L."/>
            <person name="Hamilton J.P."/>
            <person name="Holt C."/>
            <person name="Huitema E."/>
            <person name="Raffaele S."/>
            <person name="Robideau G.P."/>
            <person name="Thines M."/>
            <person name="Win J."/>
            <person name="Zerillo M.M."/>
            <person name="Beakes G.W."/>
            <person name="Boore J.L."/>
            <person name="Busam D."/>
            <person name="Dumas B."/>
            <person name="Ferriera S."/>
            <person name="Fuerstenberg S.I."/>
            <person name="Gachon C.M."/>
            <person name="Gaulin E."/>
            <person name="Govers F."/>
            <person name="Grenville-Briggs L."/>
            <person name="Horner N."/>
            <person name="Hostetler J."/>
            <person name="Jiang R.H."/>
            <person name="Johnson J."/>
            <person name="Krajaejun T."/>
            <person name="Lin H."/>
            <person name="Meijer H.J."/>
            <person name="Moore B."/>
            <person name="Morris P."/>
            <person name="Phuntmart V."/>
            <person name="Puiu D."/>
            <person name="Shetty J."/>
            <person name="Stajich J.E."/>
            <person name="Tripathy S."/>
            <person name="Wawra S."/>
            <person name="van West P."/>
            <person name="Whitty B.R."/>
            <person name="Coutinho P.M."/>
            <person name="Henrissat B."/>
            <person name="Martin F."/>
            <person name="Thomas P.D."/>
            <person name="Tyler B.M."/>
            <person name="De Vries R.P."/>
            <person name="Kamoun S."/>
            <person name="Yandell M."/>
            <person name="Tisserat N."/>
            <person name="Buell C.R."/>
        </authorList>
    </citation>
    <scope>NUCLEOTIDE SEQUENCE</scope>
    <source>
        <strain evidence="9">DAOM:BR144</strain>
    </source>
</reference>
<dbReference type="CDD" id="cd06257">
    <property type="entry name" value="DnaJ"/>
    <property type="match status" value="1"/>
</dbReference>
<keyword evidence="3" id="KW-0963">Cytoplasm</keyword>
<dbReference type="InParanoid" id="K3WH91"/>
<evidence type="ECO:0000313" key="9">
    <source>
        <dbReference type="Proteomes" id="UP000019132"/>
    </source>
</evidence>
<evidence type="ECO:0000256" key="6">
    <source>
        <dbReference type="SAM" id="MobiDB-lite"/>
    </source>
</evidence>
<evidence type="ECO:0000256" key="4">
    <source>
        <dbReference type="ARBA" id="ARBA00023186"/>
    </source>
</evidence>
<sequence>MAEEAYRDDLYEILGLEAAADEKEVARAYKKKSLLHHPDRGGDVKKFLELKHARDILLDPKKKEQYDKKLSQELMAKKKQREREAELDSKRRQMRDELLRKEQSHDLKHKQKKESAGFRKSDLNKLREKGLARQKEMEERLARDARRRKEMDELKETLAANASTKSQRTVTVKWDRKQFSHSDDTLSHEFRAYGEIESIKMKSASAKIIFATATAAAKSVRVEGHKPSWREVSIQGHIVEAEDHVDAASPRGRSYSTDASAGMLPGGWVPLDEHLEFEQRVLAKLRERALQQQQQQQTA</sequence>
<proteinExistence type="predicted"/>
<evidence type="ECO:0000259" key="7">
    <source>
        <dbReference type="PROSITE" id="PS50076"/>
    </source>
</evidence>
<dbReference type="PANTHER" id="PTHR44313">
    <property type="entry name" value="DNAJ HOMOLOG SUBFAMILY C MEMBER 17"/>
    <property type="match status" value="1"/>
</dbReference>
<feature type="region of interest" description="Disordered" evidence="6">
    <location>
        <begin position="61"/>
        <end position="146"/>
    </location>
</feature>
<accession>K3WH91</accession>
<dbReference type="OMA" id="NPLHFQW"/>
<dbReference type="PRINTS" id="PR00625">
    <property type="entry name" value="JDOMAIN"/>
</dbReference>
<feature type="compositionally biased region" description="Basic and acidic residues" evidence="6">
    <location>
        <begin position="81"/>
        <end position="106"/>
    </location>
</feature>
<dbReference type="SMART" id="SM00271">
    <property type="entry name" value="DnaJ"/>
    <property type="match status" value="1"/>
</dbReference>
<dbReference type="EnsemblProtists" id="PYU1_T004333">
    <property type="protein sequence ID" value="PYU1_T004333"/>
    <property type="gene ID" value="PYU1_G004323"/>
</dbReference>
<dbReference type="Gene3D" id="3.30.70.330">
    <property type="match status" value="1"/>
</dbReference>
<reference evidence="9" key="2">
    <citation type="submission" date="2010-04" db="EMBL/GenBank/DDBJ databases">
        <authorList>
            <person name="Buell R."/>
            <person name="Hamilton J."/>
            <person name="Hostetler J."/>
        </authorList>
    </citation>
    <scope>NUCLEOTIDE SEQUENCE [LARGE SCALE GENOMIC DNA]</scope>
    <source>
        <strain evidence="9">DAOM:BR144</strain>
    </source>
</reference>
<feature type="compositionally biased region" description="Basic and acidic residues" evidence="6">
    <location>
        <begin position="61"/>
        <end position="71"/>
    </location>
</feature>
<evidence type="ECO:0000256" key="1">
    <source>
        <dbReference type="ARBA" id="ARBA00004123"/>
    </source>
</evidence>
<dbReference type="STRING" id="431595.K3WH91"/>
<dbReference type="InterPro" id="IPR001623">
    <property type="entry name" value="DnaJ_domain"/>
</dbReference>
<dbReference type="Pfam" id="PF00226">
    <property type="entry name" value="DnaJ"/>
    <property type="match status" value="1"/>
</dbReference>
<dbReference type="InterPro" id="IPR036869">
    <property type="entry name" value="J_dom_sf"/>
</dbReference>
<dbReference type="Proteomes" id="UP000019132">
    <property type="component" value="Unassembled WGS sequence"/>
</dbReference>
<evidence type="ECO:0000256" key="3">
    <source>
        <dbReference type="ARBA" id="ARBA00022490"/>
    </source>
</evidence>
<reference evidence="8" key="3">
    <citation type="submission" date="2015-02" db="UniProtKB">
        <authorList>
            <consortium name="EnsemblProtists"/>
        </authorList>
    </citation>
    <scope>IDENTIFICATION</scope>
    <source>
        <strain evidence="8">DAOM BR144</strain>
    </source>
</reference>
<dbReference type="Gene3D" id="1.10.287.110">
    <property type="entry name" value="DnaJ domain"/>
    <property type="match status" value="1"/>
</dbReference>
<organism evidence="8 9">
    <name type="scientific">Globisporangium ultimum (strain ATCC 200006 / CBS 805.95 / DAOM BR144)</name>
    <name type="common">Pythium ultimum</name>
    <dbReference type="NCBI Taxonomy" id="431595"/>
    <lineage>
        <taxon>Eukaryota</taxon>
        <taxon>Sar</taxon>
        <taxon>Stramenopiles</taxon>
        <taxon>Oomycota</taxon>
        <taxon>Peronosporomycetes</taxon>
        <taxon>Pythiales</taxon>
        <taxon>Pythiaceae</taxon>
        <taxon>Globisporangium</taxon>
    </lineage>
</organism>
<feature type="domain" description="J" evidence="7">
    <location>
        <begin position="9"/>
        <end position="70"/>
    </location>
</feature>
<comment type="subcellular location">
    <subcellularLocation>
        <location evidence="2">Cytoplasm</location>
    </subcellularLocation>
    <subcellularLocation>
        <location evidence="1">Nucleus</location>
    </subcellularLocation>
</comment>
<keyword evidence="4" id="KW-0143">Chaperone</keyword>
<dbReference type="PANTHER" id="PTHR44313:SF1">
    <property type="entry name" value="DNAJ HOMOLOG SUBFAMILY C MEMBER 17"/>
    <property type="match status" value="1"/>
</dbReference>
<name>K3WH91_GLOUD</name>
<evidence type="ECO:0000256" key="5">
    <source>
        <dbReference type="ARBA" id="ARBA00023242"/>
    </source>
</evidence>
<protein>
    <recommendedName>
        <fullName evidence="7">J domain-containing protein</fullName>
    </recommendedName>
</protein>
<dbReference type="HOGENOM" id="CLU_859145_0_0_1"/>
<dbReference type="InterPro" id="IPR052094">
    <property type="entry name" value="Pre-mRNA-splicing_ERAD"/>
</dbReference>
<dbReference type="GO" id="GO:0005737">
    <property type="term" value="C:cytoplasm"/>
    <property type="evidence" value="ECO:0007669"/>
    <property type="project" value="UniProtKB-SubCell"/>
</dbReference>
<dbReference type="GO" id="GO:0005681">
    <property type="term" value="C:spliceosomal complex"/>
    <property type="evidence" value="ECO:0007669"/>
    <property type="project" value="TreeGrafter"/>
</dbReference>